<dbReference type="PANTHER" id="PTHR45588">
    <property type="entry name" value="TPR DOMAIN-CONTAINING PROTEIN"/>
    <property type="match status" value="1"/>
</dbReference>
<evidence type="ECO:0000313" key="2">
    <source>
        <dbReference type="EMBL" id="MEJ8847499.1"/>
    </source>
</evidence>
<dbReference type="EMBL" id="JBBKZT010000005">
    <property type="protein sequence ID" value="MEJ8847499.1"/>
    <property type="molecule type" value="Genomic_DNA"/>
</dbReference>
<sequence>MTQPVPSRIRGRRSRLGEALFAAALLGTSLVQPAFAQSPDEKLGKVHFDVSCTRKAQALFDRAMLYQHSFWYRASKNVFDDVAAADPNCAMAYWGMALSLLWNPHTPPPAKNLAEGAVALAKAKEIAASAPNTQRERDYIDALGVMYADHDKIDHRTRVLAYTQAMEQLAQRYPKDDEAQIFYALALNVSAPASDKTYANQLKGADILEKIAKRQPQHPGVIHYLIHLYDTPALAEKGLDAARRYSTLAPAAAHAQHMPSHVFTRVGYWKESIASNAESARVAAQGKESNDQLHAMDYLVYANLQLGKDGSAKLVVDEMGTVTGFSETVVVGPYALAASPARYVVERGDWKAAAELPVRPSNLPHAQAITYFARALGAARSGDSAAANADIAKVTEMRDKLREGKDAYWSQQVEIQRQVAAAWVLYADGKPDEALQAMSAAADAEDATEKHPVTPGVLKPARELYGDMLMAQGRPGDALVAYESTLKKEPNRLGATVGAAKAAEKSGNAQAARAHYAKVVTIADGADTGRTEVADARTFLAKNP</sequence>
<feature type="signal peptide" evidence="1">
    <location>
        <begin position="1"/>
        <end position="36"/>
    </location>
</feature>
<feature type="chain" id="PRO_5046159679" evidence="1">
    <location>
        <begin position="37"/>
        <end position="544"/>
    </location>
</feature>
<dbReference type="SUPFAM" id="SSF48452">
    <property type="entry name" value="TPR-like"/>
    <property type="match status" value="1"/>
</dbReference>
<keyword evidence="1" id="KW-0732">Signal</keyword>
<gene>
    <name evidence="2" type="ORF">WKW82_12645</name>
</gene>
<dbReference type="Pfam" id="PF14559">
    <property type="entry name" value="TPR_19"/>
    <property type="match status" value="1"/>
</dbReference>
<dbReference type="InterPro" id="IPR011990">
    <property type="entry name" value="TPR-like_helical_dom_sf"/>
</dbReference>
<name>A0ABU8WJJ7_9BURK</name>
<keyword evidence="3" id="KW-1185">Reference proteome</keyword>
<evidence type="ECO:0000256" key="1">
    <source>
        <dbReference type="SAM" id="SignalP"/>
    </source>
</evidence>
<comment type="caution">
    <text evidence="2">The sequence shown here is derived from an EMBL/GenBank/DDBJ whole genome shotgun (WGS) entry which is preliminary data.</text>
</comment>
<organism evidence="2 3">
    <name type="scientific">Variovorax rhizosphaerae</name>
    <dbReference type="NCBI Taxonomy" id="1836200"/>
    <lineage>
        <taxon>Bacteria</taxon>
        <taxon>Pseudomonadati</taxon>
        <taxon>Pseudomonadota</taxon>
        <taxon>Betaproteobacteria</taxon>
        <taxon>Burkholderiales</taxon>
        <taxon>Comamonadaceae</taxon>
        <taxon>Variovorax</taxon>
    </lineage>
</organism>
<dbReference type="Proteomes" id="UP001385892">
    <property type="component" value="Unassembled WGS sequence"/>
</dbReference>
<dbReference type="RefSeq" id="WP_340342629.1">
    <property type="nucleotide sequence ID" value="NZ_JBBKZT010000005.1"/>
</dbReference>
<accession>A0ABU8WJJ7</accession>
<dbReference type="Gene3D" id="1.25.40.10">
    <property type="entry name" value="Tetratricopeptide repeat domain"/>
    <property type="match status" value="2"/>
</dbReference>
<proteinExistence type="predicted"/>
<protein>
    <submittedName>
        <fullName evidence="2">Tetratricopeptide repeat protein</fullName>
    </submittedName>
</protein>
<reference evidence="2 3" key="1">
    <citation type="submission" date="2024-03" db="EMBL/GenBank/DDBJ databases">
        <title>Novel species of the genus Variovorax.</title>
        <authorList>
            <person name="Liu Q."/>
            <person name="Xin Y.-H."/>
        </authorList>
    </citation>
    <scope>NUCLEOTIDE SEQUENCE [LARGE SCALE GENOMIC DNA]</scope>
    <source>
        <strain evidence="2 3">KACC 18900</strain>
    </source>
</reference>
<evidence type="ECO:0000313" key="3">
    <source>
        <dbReference type="Proteomes" id="UP001385892"/>
    </source>
</evidence>
<dbReference type="PANTHER" id="PTHR45588:SF1">
    <property type="entry name" value="WW DOMAIN-CONTAINING PROTEIN"/>
    <property type="match status" value="1"/>
</dbReference>